<gene>
    <name evidence="3" type="ORF">BOTBODRAFT_27572</name>
</gene>
<dbReference type="CDD" id="cd00590">
    <property type="entry name" value="RRM_SF"/>
    <property type="match status" value="1"/>
</dbReference>
<dbReference type="HOGENOM" id="CLU_667287_0_0_1"/>
<evidence type="ECO:0000313" key="3">
    <source>
        <dbReference type="EMBL" id="KDQ20163.1"/>
    </source>
</evidence>
<feature type="coiled-coil region" evidence="1">
    <location>
        <begin position="264"/>
        <end position="352"/>
    </location>
</feature>
<dbReference type="AlphaFoldDB" id="A0A067MWN8"/>
<organism evidence="3 4">
    <name type="scientific">Botryobasidium botryosum (strain FD-172 SS1)</name>
    <dbReference type="NCBI Taxonomy" id="930990"/>
    <lineage>
        <taxon>Eukaryota</taxon>
        <taxon>Fungi</taxon>
        <taxon>Dikarya</taxon>
        <taxon>Basidiomycota</taxon>
        <taxon>Agaricomycotina</taxon>
        <taxon>Agaricomycetes</taxon>
        <taxon>Cantharellales</taxon>
        <taxon>Botryobasidiaceae</taxon>
        <taxon>Botryobasidium</taxon>
    </lineage>
</organism>
<proteinExistence type="predicted"/>
<evidence type="ECO:0008006" key="5">
    <source>
        <dbReference type="Google" id="ProtNLM"/>
    </source>
</evidence>
<keyword evidence="4" id="KW-1185">Reference proteome</keyword>
<dbReference type="EMBL" id="KL198018">
    <property type="protein sequence ID" value="KDQ20163.1"/>
    <property type="molecule type" value="Genomic_DNA"/>
</dbReference>
<feature type="compositionally biased region" description="Polar residues" evidence="2">
    <location>
        <begin position="123"/>
        <end position="142"/>
    </location>
</feature>
<sequence length="412" mass="47050">MRMTDHVVDICNQPWFREEFERLTDQQVRSALGFYGEICGIHRYTSYIKQPKPKALHLFIEFRTAEIARAVLKHQQHGWLFYPIYTRSPLYKAYLSFKTGEGRDPVWGPGVTVPKAPPVESPMTASISETAHPSPSPTSTRVGDTPHRDTTPNRHYGGTTSTHHSEPKPKLPPTGPRLSSRAINPAHAVSPTQSKHTHYTYPSTSPSKTSFNATSSTSASYSARRHRDPEENHYSLPPYKKPRRTESAQIDLESFGIAQARLRYSELASRTQTVEDERAALEKRVAELEQEKEVLEVLEKSTAEQARQDTELREHCDELEQQLLKAAMRETEETAKRERKDAEHAAREAELVLRCGTLEEELRLVRQDQLAMQKEKEQMQRLIDGAFIVPSLRDAFVQIDQLLQELVCKDQI</sequence>
<evidence type="ECO:0000256" key="2">
    <source>
        <dbReference type="SAM" id="MobiDB-lite"/>
    </source>
</evidence>
<dbReference type="Proteomes" id="UP000027195">
    <property type="component" value="Unassembled WGS sequence"/>
</dbReference>
<feature type="region of interest" description="Disordered" evidence="2">
    <location>
        <begin position="105"/>
        <end position="245"/>
    </location>
</feature>
<evidence type="ECO:0000256" key="1">
    <source>
        <dbReference type="SAM" id="Coils"/>
    </source>
</evidence>
<protein>
    <recommendedName>
        <fullName evidence="5">RRM domain-containing protein</fullName>
    </recommendedName>
</protein>
<name>A0A067MWN8_BOTB1</name>
<reference evidence="4" key="1">
    <citation type="journal article" date="2014" name="Proc. Natl. Acad. Sci. U.S.A.">
        <title>Extensive sampling of basidiomycete genomes demonstrates inadequacy of the white-rot/brown-rot paradigm for wood decay fungi.</title>
        <authorList>
            <person name="Riley R."/>
            <person name="Salamov A.A."/>
            <person name="Brown D.W."/>
            <person name="Nagy L.G."/>
            <person name="Floudas D."/>
            <person name="Held B.W."/>
            <person name="Levasseur A."/>
            <person name="Lombard V."/>
            <person name="Morin E."/>
            <person name="Otillar R."/>
            <person name="Lindquist E.A."/>
            <person name="Sun H."/>
            <person name="LaButti K.M."/>
            <person name="Schmutz J."/>
            <person name="Jabbour D."/>
            <person name="Luo H."/>
            <person name="Baker S.E."/>
            <person name="Pisabarro A.G."/>
            <person name="Walton J.D."/>
            <person name="Blanchette R.A."/>
            <person name="Henrissat B."/>
            <person name="Martin F."/>
            <person name="Cullen D."/>
            <person name="Hibbett D.S."/>
            <person name="Grigoriev I.V."/>
        </authorList>
    </citation>
    <scope>NUCLEOTIDE SEQUENCE [LARGE SCALE GENOMIC DNA]</scope>
    <source>
        <strain evidence="4">FD-172 SS1</strain>
    </source>
</reference>
<evidence type="ECO:0000313" key="4">
    <source>
        <dbReference type="Proteomes" id="UP000027195"/>
    </source>
</evidence>
<accession>A0A067MWN8</accession>
<keyword evidence="1" id="KW-0175">Coiled coil</keyword>
<feature type="compositionally biased region" description="Low complexity" evidence="2">
    <location>
        <begin position="199"/>
        <end position="222"/>
    </location>
</feature>
<dbReference type="InParanoid" id="A0A067MWN8"/>